<name>A0A5A7R901_STRAF</name>
<dbReference type="AlphaFoldDB" id="A0A5A7R901"/>
<accession>A0A5A7R901</accession>
<organism evidence="1 2">
    <name type="scientific">Striga asiatica</name>
    <name type="common">Asiatic witchweed</name>
    <name type="synonym">Buchnera asiatica</name>
    <dbReference type="NCBI Taxonomy" id="4170"/>
    <lineage>
        <taxon>Eukaryota</taxon>
        <taxon>Viridiplantae</taxon>
        <taxon>Streptophyta</taxon>
        <taxon>Embryophyta</taxon>
        <taxon>Tracheophyta</taxon>
        <taxon>Spermatophyta</taxon>
        <taxon>Magnoliopsida</taxon>
        <taxon>eudicotyledons</taxon>
        <taxon>Gunneridae</taxon>
        <taxon>Pentapetalae</taxon>
        <taxon>asterids</taxon>
        <taxon>lamiids</taxon>
        <taxon>Lamiales</taxon>
        <taxon>Orobanchaceae</taxon>
        <taxon>Buchnereae</taxon>
        <taxon>Striga</taxon>
    </lineage>
</organism>
<keyword evidence="1" id="KW-0378">Hydrolase</keyword>
<dbReference type="OrthoDB" id="926975at2759"/>
<keyword evidence="2" id="KW-1185">Reference proteome</keyword>
<evidence type="ECO:0000313" key="2">
    <source>
        <dbReference type="Proteomes" id="UP000325081"/>
    </source>
</evidence>
<reference evidence="2" key="1">
    <citation type="journal article" date="2019" name="Curr. Biol.">
        <title>Genome Sequence of Striga asiatica Provides Insight into the Evolution of Plant Parasitism.</title>
        <authorList>
            <person name="Yoshida S."/>
            <person name="Kim S."/>
            <person name="Wafula E.K."/>
            <person name="Tanskanen J."/>
            <person name="Kim Y.M."/>
            <person name="Honaas L."/>
            <person name="Yang Z."/>
            <person name="Spallek T."/>
            <person name="Conn C.E."/>
            <person name="Ichihashi Y."/>
            <person name="Cheong K."/>
            <person name="Cui S."/>
            <person name="Der J.P."/>
            <person name="Gundlach H."/>
            <person name="Jiao Y."/>
            <person name="Hori C."/>
            <person name="Ishida J.K."/>
            <person name="Kasahara H."/>
            <person name="Kiba T."/>
            <person name="Kim M.S."/>
            <person name="Koo N."/>
            <person name="Laohavisit A."/>
            <person name="Lee Y.H."/>
            <person name="Lumba S."/>
            <person name="McCourt P."/>
            <person name="Mortimer J.C."/>
            <person name="Mutuku J.M."/>
            <person name="Nomura T."/>
            <person name="Sasaki-Sekimoto Y."/>
            <person name="Seto Y."/>
            <person name="Wang Y."/>
            <person name="Wakatake T."/>
            <person name="Sakakibara H."/>
            <person name="Demura T."/>
            <person name="Yamaguchi S."/>
            <person name="Yoneyama K."/>
            <person name="Manabe R.I."/>
            <person name="Nelson D.C."/>
            <person name="Schulman A.H."/>
            <person name="Timko M.P."/>
            <person name="dePamphilis C.W."/>
            <person name="Choi D."/>
            <person name="Shirasu K."/>
        </authorList>
    </citation>
    <scope>NUCLEOTIDE SEQUENCE [LARGE SCALE GENOMIC DNA]</scope>
    <source>
        <strain evidence="2">cv. UVA1</strain>
    </source>
</reference>
<evidence type="ECO:0000313" key="1">
    <source>
        <dbReference type="EMBL" id="GER54203.1"/>
    </source>
</evidence>
<dbReference type="Proteomes" id="UP000325081">
    <property type="component" value="Unassembled WGS sequence"/>
</dbReference>
<gene>
    <name evidence="1" type="ORF">STAS_31769</name>
</gene>
<proteinExistence type="predicted"/>
<dbReference type="EMBL" id="BKCP01010959">
    <property type="protein sequence ID" value="GER54203.1"/>
    <property type="molecule type" value="Genomic_DNA"/>
</dbReference>
<protein>
    <submittedName>
        <fullName evidence="1">Poly(ADP-ribose) glycohydrolase ARH3</fullName>
    </submittedName>
</protein>
<comment type="caution">
    <text evidence="1">The sequence shown here is derived from an EMBL/GenBank/DDBJ whole genome shotgun (WGS) entry which is preliminary data.</text>
</comment>
<sequence length="110" mass="12390">MLAPHPILIGSLLIYVIIPVSFHTLRNVPLSDNLPSSLYDLDYIPLRDEDNDNPPPSFHNLDSIPQCDIDEETSGWNPSLNVSQFAYREQCALRDSIASALWADRGNRRA</sequence>
<dbReference type="GO" id="GO:0016787">
    <property type="term" value="F:hydrolase activity"/>
    <property type="evidence" value="ECO:0007669"/>
    <property type="project" value="UniProtKB-KW"/>
</dbReference>